<keyword evidence="1" id="KW-1185">Reference proteome</keyword>
<dbReference type="RefSeq" id="XP_012568818.1">
    <property type="nucleotide sequence ID" value="XM_012713364.1"/>
</dbReference>
<proteinExistence type="predicted"/>
<dbReference type="GeneID" id="105851716"/>
<dbReference type="Proteomes" id="UP000087171">
    <property type="component" value="Chromosome Ca3"/>
</dbReference>
<reference evidence="2" key="2">
    <citation type="submission" date="2025-08" db="UniProtKB">
        <authorList>
            <consortium name="RefSeq"/>
        </authorList>
    </citation>
    <scope>IDENTIFICATION</scope>
    <source>
        <tissue evidence="2">Etiolated seedlings</tissue>
    </source>
</reference>
<dbReference type="OrthoDB" id="1935503at2759"/>
<dbReference type="PANTHER" id="PTHR33116:SF78">
    <property type="entry name" value="OS12G0587133 PROTEIN"/>
    <property type="match status" value="1"/>
</dbReference>
<protein>
    <submittedName>
        <fullName evidence="2">Uncharacterized protein LOC105851716</fullName>
    </submittedName>
</protein>
<gene>
    <name evidence="2" type="primary">LOC105851716</name>
</gene>
<evidence type="ECO:0000313" key="1">
    <source>
        <dbReference type="Proteomes" id="UP000087171"/>
    </source>
</evidence>
<sequence>MLCAFGFNETFCWWISTIFHSAKLSISINGKALGFFNCKRGLGQEDPSSPLPFCLAEDVLSRGISKLDVDGKLHLMSGPRGFAMPSHVLYVDDVTIFCKASHKSLNSFWIMITRILIFSRKLKANHLIFIVDRIKNKLSYWKGSMLSIMGKVQPINMKVVTVVWNHICKPVIDGGLGLRSIKAIIKAGLIKLTWDFVNSGAQWTSLLKHRTFRNSCKIKYHITSSNQYVAF</sequence>
<name>A0A1S3E045_CICAR</name>
<organism evidence="1 2">
    <name type="scientific">Cicer arietinum</name>
    <name type="common">Chickpea</name>
    <name type="synonym">Garbanzo</name>
    <dbReference type="NCBI Taxonomy" id="3827"/>
    <lineage>
        <taxon>Eukaryota</taxon>
        <taxon>Viridiplantae</taxon>
        <taxon>Streptophyta</taxon>
        <taxon>Embryophyta</taxon>
        <taxon>Tracheophyta</taxon>
        <taxon>Spermatophyta</taxon>
        <taxon>Magnoliopsida</taxon>
        <taxon>eudicotyledons</taxon>
        <taxon>Gunneridae</taxon>
        <taxon>Pentapetalae</taxon>
        <taxon>rosids</taxon>
        <taxon>fabids</taxon>
        <taxon>Fabales</taxon>
        <taxon>Fabaceae</taxon>
        <taxon>Papilionoideae</taxon>
        <taxon>50 kb inversion clade</taxon>
        <taxon>NPAAA clade</taxon>
        <taxon>Hologalegina</taxon>
        <taxon>IRL clade</taxon>
        <taxon>Cicereae</taxon>
        <taxon>Cicer</taxon>
    </lineage>
</organism>
<accession>A0A1S3E045</accession>
<dbReference type="STRING" id="3827.A0A1S3E045"/>
<dbReference type="KEGG" id="cam:105851716"/>
<dbReference type="PANTHER" id="PTHR33116">
    <property type="entry name" value="REVERSE TRANSCRIPTASE ZINC-BINDING DOMAIN-CONTAINING PROTEIN-RELATED-RELATED"/>
    <property type="match status" value="1"/>
</dbReference>
<reference evidence="1" key="1">
    <citation type="journal article" date="2013" name="Nat. Biotechnol.">
        <title>Draft genome sequence of chickpea (Cicer arietinum) provides a resource for trait improvement.</title>
        <authorList>
            <person name="Varshney R.K."/>
            <person name="Song C."/>
            <person name="Saxena R.K."/>
            <person name="Azam S."/>
            <person name="Yu S."/>
            <person name="Sharpe A.G."/>
            <person name="Cannon S."/>
            <person name="Baek J."/>
            <person name="Rosen B.D."/>
            <person name="Tar'an B."/>
            <person name="Millan T."/>
            <person name="Zhang X."/>
            <person name="Ramsay L.D."/>
            <person name="Iwata A."/>
            <person name="Wang Y."/>
            <person name="Nelson W."/>
            <person name="Farmer A.D."/>
            <person name="Gaur P.M."/>
            <person name="Soderlund C."/>
            <person name="Penmetsa R.V."/>
            <person name="Xu C."/>
            <person name="Bharti A.K."/>
            <person name="He W."/>
            <person name="Winter P."/>
            <person name="Zhao S."/>
            <person name="Hane J.K."/>
            <person name="Carrasquilla-Garcia N."/>
            <person name="Condie J.A."/>
            <person name="Upadhyaya H.D."/>
            <person name="Luo M.C."/>
            <person name="Thudi M."/>
            <person name="Gowda C.L."/>
            <person name="Singh N.P."/>
            <person name="Lichtenzveig J."/>
            <person name="Gali K.K."/>
            <person name="Rubio J."/>
            <person name="Nadarajan N."/>
            <person name="Dolezel J."/>
            <person name="Bansal K.C."/>
            <person name="Xu X."/>
            <person name="Edwards D."/>
            <person name="Zhang G."/>
            <person name="Kahl G."/>
            <person name="Gil J."/>
            <person name="Singh K.B."/>
            <person name="Datta S.K."/>
            <person name="Jackson S.A."/>
            <person name="Wang J."/>
            <person name="Cook D.R."/>
        </authorList>
    </citation>
    <scope>NUCLEOTIDE SEQUENCE [LARGE SCALE GENOMIC DNA]</scope>
    <source>
        <strain evidence="1">cv. CDC Frontier</strain>
    </source>
</reference>
<evidence type="ECO:0000313" key="2">
    <source>
        <dbReference type="RefSeq" id="XP_012568818.1"/>
    </source>
</evidence>
<dbReference type="AlphaFoldDB" id="A0A1S3E045"/>